<keyword evidence="3" id="KW-1185">Reference proteome</keyword>
<evidence type="ECO:0000313" key="3">
    <source>
        <dbReference type="Proteomes" id="UP001432322"/>
    </source>
</evidence>
<organism evidence="2 3">
    <name type="scientific">Pristionchus fissidentatus</name>
    <dbReference type="NCBI Taxonomy" id="1538716"/>
    <lineage>
        <taxon>Eukaryota</taxon>
        <taxon>Metazoa</taxon>
        <taxon>Ecdysozoa</taxon>
        <taxon>Nematoda</taxon>
        <taxon>Chromadorea</taxon>
        <taxon>Rhabditida</taxon>
        <taxon>Rhabditina</taxon>
        <taxon>Diplogasteromorpha</taxon>
        <taxon>Diplogasteroidea</taxon>
        <taxon>Neodiplogasteridae</taxon>
        <taxon>Pristionchus</taxon>
    </lineage>
</organism>
<dbReference type="Proteomes" id="UP001432322">
    <property type="component" value="Unassembled WGS sequence"/>
</dbReference>
<name>A0AAV5VNI6_9BILA</name>
<comment type="caution">
    <text evidence="2">The sequence shown here is derived from an EMBL/GenBank/DDBJ whole genome shotgun (WGS) entry which is preliminary data.</text>
</comment>
<dbReference type="AlphaFoldDB" id="A0AAV5VNI6"/>
<evidence type="ECO:0000313" key="1">
    <source>
        <dbReference type="EMBL" id="GMT21103.1"/>
    </source>
</evidence>
<protein>
    <recommendedName>
        <fullName evidence="4">Secreted protein</fullName>
    </recommendedName>
</protein>
<reference evidence="2" key="1">
    <citation type="submission" date="2023-10" db="EMBL/GenBank/DDBJ databases">
        <title>Genome assembly of Pristionchus species.</title>
        <authorList>
            <person name="Yoshida K."/>
            <person name="Sommer R.J."/>
        </authorList>
    </citation>
    <scope>NUCLEOTIDE SEQUENCE</scope>
    <source>
        <strain evidence="2">RS5133</strain>
    </source>
</reference>
<dbReference type="EMBL" id="BTSY01000003">
    <property type="protein sequence ID" value="GMT21110.1"/>
    <property type="molecule type" value="Genomic_DNA"/>
</dbReference>
<accession>A0AAV5VNI6</accession>
<sequence length="71" mass="7959">MRRLLPVRLLPLRFDVASTNLEGRRCTHEHSSIGLFSPSYGHCSGVSESPRLTAMQSEADDSCFVSFFLIE</sequence>
<evidence type="ECO:0000313" key="2">
    <source>
        <dbReference type="EMBL" id="GMT21110.1"/>
    </source>
</evidence>
<evidence type="ECO:0008006" key="4">
    <source>
        <dbReference type="Google" id="ProtNLM"/>
    </source>
</evidence>
<proteinExistence type="predicted"/>
<gene>
    <name evidence="1" type="ORF">PFISCL1PPCAC_12400</name>
    <name evidence="2" type="ORF">PFISCL1PPCAC_12407</name>
</gene>
<dbReference type="EMBL" id="BTSY01000003">
    <property type="protein sequence ID" value="GMT21103.1"/>
    <property type="molecule type" value="Genomic_DNA"/>
</dbReference>